<protein>
    <recommendedName>
        <fullName evidence="7">TPR_REGION domain-containing protein</fullName>
    </recommendedName>
</protein>
<keyword evidence="2 3" id="KW-0802">TPR repeat</keyword>
<dbReference type="EMBL" id="CAJFDH010000005">
    <property type="protein sequence ID" value="CAD5224963.1"/>
    <property type="molecule type" value="Genomic_DNA"/>
</dbReference>
<evidence type="ECO:0008006" key="7">
    <source>
        <dbReference type="Google" id="ProtNLM"/>
    </source>
</evidence>
<evidence type="ECO:0000256" key="4">
    <source>
        <dbReference type="SAM" id="MobiDB-lite"/>
    </source>
</evidence>
<dbReference type="InterPro" id="IPR011990">
    <property type="entry name" value="TPR-like_helical_dom_sf"/>
</dbReference>
<dbReference type="PANTHER" id="PTHR22767">
    <property type="entry name" value="N-TERMINAL ACETYLTRANSFERASE-RELATED"/>
    <property type="match status" value="1"/>
</dbReference>
<evidence type="ECO:0000256" key="1">
    <source>
        <dbReference type="ARBA" id="ARBA00022737"/>
    </source>
</evidence>
<dbReference type="Pfam" id="PF13181">
    <property type="entry name" value="TPR_8"/>
    <property type="match status" value="1"/>
</dbReference>
<organism evidence="5 6">
    <name type="scientific">Bursaphelenchus okinawaensis</name>
    <dbReference type="NCBI Taxonomy" id="465554"/>
    <lineage>
        <taxon>Eukaryota</taxon>
        <taxon>Metazoa</taxon>
        <taxon>Ecdysozoa</taxon>
        <taxon>Nematoda</taxon>
        <taxon>Chromadorea</taxon>
        <taxon>Rhabditida</taxon>
        <taxon>Tylenchina</taxon>
        <taxon>Tylenchomorpha</taxon>
        <taxon>Aphelenchoidea</taxon>
        <taxon>Aphelenchoididae</taxon>
        <taxon>Bursaphelenchus</taxon>
    </lineage>
</organism>
<dbReference type="PROSITE" id="PS50005">
    <property type="entry name" value="TPR"/>
    <property type="match status" value="1"/>
</dbReference>
<dbReference type="SMART" id="SM00028">
    <property type="entry name" value="TPR"/>
    <property type="match status" value="5"/>
</dbReference>
<dbReference type="Pfam" id="PF12569">
    <property type="entry name" value="NatA_aux_su"/>
    <property type="match status" value="1"/>
</dbReference>
<keyword evidence="6" id="KW-1185">Reference proteome</keyword>
<gene>
    <name evidence="5" type="ORF">BOKJ2_LOCUS11341</name>
</gene>
<feature type="repeat" description="TPR" evidence="3">
    <location>
        <begin position="83"/>
        <end position="116"/>
    </location>
</feature>
<evidence type="ECO:0000256" key="3">
    <source>
        <dbReference type="PROSITE-ProRule" id="PRU00339"/>
    </source>
</evidence>
<dbReference type="Gene3D" id="1.25.40.1040">
    <property type="match status" value="1"/>
</dbReference>
<evidence type="ECO:0000256" key="2">
    <source>
        <dbReference type="ARBA" id="ARBA00022803"/>
    </source>
</evidence>
<dbReference type="Gene3D" id="1.25.40.1010">
    <property type="match status" value="1"/>
</dbReference>
<dbReference type="GO" id="GO:0031415">
    <property type="term" value="C:NatA complex"/>
    <property type="evidence" value="ECO:0007669"/>
    <property type="project" value="TreeGrafter"/>
</dbReference>
<dbReference type="InterPro" id="IPR021183">
    <property type="entry name" value="NatA_aux_su"/>
</dbReference>
<evidence type="ECO:0000313" key="6">
    <source>
        <dbReference type="Proteomes" id="UP000614601"/>
    </source>
</evidence>
<accession>A0A811L9F0</accession>
<sequence length="764" mass="88059">MSAKSSQQLPPKEMALFRKLVRSYEQKQYKQALRCSKQILANPQFADHGETICMKGLILNCIGKHEEAMEMVKKGLKADIMSYVCWHVYGQVNRSDKQYEMAMKAYKRALTLDNQNLQILRDLGLLQIQMRDYIGYRDTRYQLLVVRPQNKANLVGYANSCQMVGDYDTAMKVLEDVLKNVKNNEAEKGDLILYKVSLLVESKKYSEALEFLEENAMTIPDRLTYLETRADLLFKVGRISDAKKAYEWLLKRSPDNVDYMKRIEETIRLNNPETSEDSIKEFYETLIKEYPRTRILQIRLLLHIQNRDEFKDEFVKFLVAGLRSGLPSLFTCLSPLYEDPTKMEFVETFLVDFVRKSKEFGYEKASLDGSPHPELPITIVWVWYYLAQQVSLQKRYPEALGYIEEAISHTPTLVDLYVLQAKVLKKNGEVQLASEVMEEAQSLDTADRYLNYLSAKYLLKAGKMAEAAKMCEKFTREGMSAEDALQEMQCLWYPWAAAKAYKEQGQLGEALKRCHQIERIVTAFYEEQYDFHTYCIRKCFMTPYVSMLHYLDQIHSNPFYIKAAKLAAEIYMDLTEHPNGIPEKKDTVELENPNLSPSELKKLKRKLNKQKAQEEEKLAKEQQNHKDKNQKRKPLDGEADVVEGSPLDPKKLTATKTPLDDAAKLIQPALLVGSKSVAFYLTVFRLYQLRDKPLIMVKAVSNVAKLGDKQTAASLSQELEAYLKSKSENLDEVTKETIGKVLQDIRAGKLEEDMSNLKLNGTKH</sequence>
<feature type="compositionally biased region" description="Basic and acidic residues" evidence="4">
    <location>
        <begin position="611"/>
        <end position="627"/>
    </location>
</feature>
<dbReference type="EMBL" id="CAJFCW020000005">
    <property type="protein sequence ID" value="CAG9120371.1"/>
    <property type="molecule type" value="Genomic_DNA"/>
</dbReference>
<comment type="caution">
    <text evidence="5">The sequence shown here is derived from an EMBL/GenBank/DDBJ whole genome shotgun (WGS) entry which is preliminary data.</text>
</comment>
<keyword evidence="1" id="KW-0677">Repeat</keyword>
<proteinExistence type="predicted"/>
<evidence type="ECO:0000313" key="5">
    <source>
        <dbReference type="EMBL" id="CAD5224963.1"/>
    </source>
</evidence>
<dbReference type="AlphaFoldDB" id="A0A811L9F0"/>
<dbReference type="Proteomes" id="UP000614601">
    <property type="component" value="Unassembled WGS sequence"/>
</dbReference>
<dbReference type="PIRSF" id="PIRSF000422">
    <property type="entry name" value="N-terminal-AcTrfase-A_aux_su"/>
    <property type="match status" value="1"/>
</dbReference>
<dbReference type="OrthoDB" id="10263032at2759"/>
<name>A0A811L9F0_9BILA</name>
<feature type="region of interest" description="Disordered" evidence="4">
    <location>
        <begin position="581"/>
        <end position="655"/>
    </location>
</feature>
<reference evidence="5" key="1">
    <citation type="submission" date="2020-09" db="EMBL/GenBank/DDBJ databases">
        <authorList>
            <person name="Kikuchi T."/>
        </authorList>
    </citation>
    <scope>NUCLEOTIDE SEQUENCE</scope>
    <source>
        <strain evidence="5">SH1</strain>
    </source>
</reference>
<dbReference type="PANTHER" id="PTHR22767:SF2">
    <property type="entry name" value="N(ALPHA)-ACETYLTRANSFERASE 15_16, ISOFORM A"/>
    <property type="match status" value="1"/>
</dbReference>
<dbReference type="InterPro" id="IPR019734">
    <property type="entry name" value="TPR_rpt"/>
</dbReference>
<dbReference type="Proteomes" id="UP000783686">
    <property type="component" value="Unassembled WGS sequence"/>
</dbReference>
<dbReference type="SUPFAM" id="SSF48452">
    <property type="entry name" value="TPR-like"/>
    <property type="match status" value="2"/>
</dbReference>